<keyword evidence="1" id="KW-0732">Signal</keyword>
<evidence type="ECO:0000313" key="3">
    <source>
        <dbReference type="EMBL" id="CAF3866335.1"/>
    </source>
</evidence>
<dbReference type="AlphaFoldDB" id="A0A814BA24"/>
<organism evidence="2 4">
    <name type="scientific">Rotaria sordida</name>
    <dbReference type="NCBI Taxonomy" id="392033"/>
    <lineage>
        <taxon>Eukaryota</taxon>
        <taxon>Metazoa</taxon>
        <taxon>Spiralia</taxon>
        <taxon>Gnathifera</taxon>
        <taxon>Rotifera</taxon>
        <taxon>Eurotatoria</taxon>
        <taxon>Bdelloidea</taxon>
        <taxon>Philodinida</taxon>
        <taxon>Philodinidae</taxon>
        <taxon>Rotaria</taxon>
    </lineage>
</organism>
<reference evidence="2" key="1">
    <citation type="submission" date="2021-02" db="EMBL/GenBank/DDBJ databases">
        <authorList>
            <person name="Nowell W R."/>
        </authorList>
    </citation>
    <scope>NUCLEOTIDE SEQUENCE</scope>
</reference>
<evidence type="ECO:0000256" key="1">
    <source>
        <dbReference type="SAM" id="SignalP"/>
    </source>
</evidence>
<dbReference type="Proteomes" id="UP000663864">
    <property type="component" value="Unassembled WGS sequence"/>
</dbReference>
<feature type="signal peptide" evidence="1">
    <location>
        <begin position="1"/>
        <end position="20"/>
    </location>
</feature>
<protein>
    <submittedName>
        <fullName evidence="2">Uncharacterized protein</fullName>
    </submittedName>
</protein>
<evidence type="ECO:0000313" key="2">
    <source>
        <dbReference type="EMBL" id="CAF0923908.1"/>
    </source>
</evidence>
<accession>A0A814BA24</accession>
<dbReference type="EMBL" id="CAJOBD010002230">
    <property type="protein sequence ID" value="CAF3866335.1"/>
    <property type="molecule type" value="Genomic_DNA"/>
</dbReference>
<proteinExistence type="predicted"/>
<comment type="caution">
    <text evidence="2">The sequence shown here is derived from an EMBL/GenBank/DDBJ whole genome shotgun (WGS) entry which is preliminary data.</text>
</comment>
<dbReference type="EMBL" id="CAJNOT010000277">
    <property type="protein sequence ID" value="CAF0923908.1"/>
    <property type="molecule type" value="Genomic_DNA"/>
</dbReference>
<feature type="chain" id="PRO_5036223907" evidence="1">
    <location>
        <begin position="21"/>
        <end position="139"/>
    </location>
</feature>
<evidence type="ECO:0000313" key="4">
    <source>
        <dbReference type="Proteomes" id="UP000663864"/>
    </source>
</evidence>
<gene>
    <name evidence="3" type="ORF">JBS370_LOCUS19052</name>
    <name evidence="2" type="ORF">ZHD862_LOCUS8550</name>
</gene>
<sequence>MLITKVIVVILCCLVVSSYGQQPSTCPDQGSGNYGCFDITSQGNCTEVSNEQPTYDSRWSGSGIDLNIDWAIKCGDIIAYKIQWFSGAWSGWYVPGINDMDEKVNGGNGLRRKWSYFEDHTHTYIICKTNNINMLYGCQ</sequence>
<dbReference type="Proteomes" id="UP000663836">
    <property type="component" value="Unassembled WGS sequence"/>
</dbReference>
<name>A0A814BA24_9BILA</name>